<dbReference type="PANTHER" id="PTHR24039:SF52">
    <property type="entry name" value="EGF-LIKE DOMAIN-CONTAINING PROTEIN"/>
    <property type="match status" value="1"/>
</dbReference>
<feature type="compositionally biased region" description="Polar residues" evidence="6">
    <location>
        <begin position="379"/>
        <end position="391"/>
    </location>
</feature>
<feature type="compositionally biased region" description="Pro residues" evidence="6">
    <location>
        <begin position="328"/>
        <end position="346"/>
    </location>
</feature>
<dbReference type="PROSITE" id="PS01186">
    <property type="entry name" value="EGF_2"/>
    <property type="match status" value="1"/>
</dbReference>
<feature type="region of interest" description="Disordered" evidence="6">
    <location>
        <begin position="691"/>
        <end position="755"/>
    </location>
</feature>
<dbReference type="OrthoDB" id="2015116at2759"/>
<evidence type="ECO:0000256" key="3">
    <source>
        <dbReference type="ARBA" id="ARBA00022737"/>
    </source>
</evidence>
<keyword evidence="3" id="KW-0677">Repeat</keyword>
<evidence type="ECO:0000259" key="9">
    <source>
        <dbReference type="PROSITE" id="PS50026"/>
    </source>
</evidence>
<organism evidence="10 11">
    <name type="scientific">Parnassius apollo</name>
    <name type="common">Apollo butterfly</name>
    <name type="synonym">Papilio apollo</name>
    <dbReference type="NCBI Taxonomy" id="110799"/>
    <lineage>
        <taxon>Eukaryota</taxon>
        <taxon>Metazoa</taxon>
        <taxon>Ecdysozoa</taxon>
        <taxon>Arthropoda</taxon>
        <taxon>Hexapoda</taxon>
        <taxon>Insecta</taxon>
        <taxon>Pterygota</taxon>
        <taxon>Neoptera</taxon>
        <taxon>Endopterygota</taxon>
        <taxon>Lepidoptera</taxon>
        <taxon>Glossata</taxon>
        <taxon>Ditrysia</taxon>
        <taxon>Papilionoidea</taxon>
        <taxon>Papilionidae</taxon>
        <taxon>Parnassiinae</taxon>
        <taxon>Parnassini</taxon>
        <taxon>Parnassius</taxon>
        <taxon>Parnassius</taxon>
    </lineage>
</organism>
<feature type="compositionally biased region" description="Low complexity" evidence="6">
    <location>
        <begin position="745"/>
        <end position="755"/>
    </location>
</feature>
<dbReference type="InterPro" id="IPR018097">
    <property type="entry name" value="EGF_Ca-bd_CS"/>
</dbReference>
<name>A0A8S3X6Q9_PARAO</name>
<feature type="domain" description="EGF-like" evidence="9">
    <location>
        <begin position="988"/>
        <end position="1022"/>
    </location>
</feature>
<feature type="disulfide bond" evidence="5">
    <location>
        <begin position="1012"/>
        <end position="1021"/>
    </location>
</feature>
<dbReference type="InterPro" id="IPR049883">
    <property type="entry name" value="NOTCH1_EGF-like"/>
</dbReference>
<evidence type="ECO:0000256" key="6">
    <source>
        <dbReference type="SAM" id="MobiDB-lite"/>
    </source>
</evidence>
<dbReference type="PROSITE" id="PS00022">
    <property type="entry name" value="EGF_1"/>
    <property type="match status" value="1"/>
</dbReference>
<dbReference type="CDD" id="cd00054">
    <property type="entry name" value="EGF_CA"/>
    <property type="match status" value="1"/>
</dbReference>
<evidence type="ECO:0000256" key="2">
    <source>
        <dbReference type="ARBA" id="ARBA00022729"/>
    </source>
</evidence>
<gene>
    <name evidence="10" type="ORF">PAPOLLO_LOCUS14550</name>
</gene>
<accession>A0A8S3X6Q9</accession>
<keyword evidence="4 5" id="KW-1015">Disulfide bond</keyword>
<dbReference type="Proteomes" id="UP000691718">
    <property type="component" value="Unassembled WGS sequence"/>
</dbReference>
<dbReference type="PROSITE" id="PS01187">
    <property type="entry name" value="EGF_CA"/>
    <property type="match status" value="1"/>
</dbReference>
<proteinExistence type="predicted"/>
<dbReference type="Pfam" id="PF07645">
    <property type="entry name" value="EGF_CA"/>
    <property type="match status" value="1"/>
</dbReference>
<feature type="compositionally biased region" description="Low complexity" evidence="6">
    <location>
        <begin position="447"/>
        <end position="467"/>
    </location>
</feature>
<evidence type="ECO:0000313" key="11">
    <source>
        <dbReference type="Proteomes" id="UP000691718"/>
    </source>
</evidence>
<keyword evidence="11" id="KW-1185">Reference proteome</keyword>
<evidence type="ECO:0000256" key="4">
    <source>
        <dbReference type="ARBA" id="ARBA00023157"/>
    </source>
</evidence>
<keyword evidence="7" id="KW-0472">Membrane</keyword>
<evidence type="ECO:0000313" key="10">
    <source>
        <dbReference type="EMBL" id="CAG5005343.1"/>
    </source>
</evidence>
<keyword evidence="7" id="KW-1133">Transmembrane helix</keyword>
<keyword evidence="2 8" id="KW-0732">Signal</keyword>
<dbReference type="FunFam" id="2.10.25.10:FF:000038">
    <property type="entry name" value="Fibrillin 2"/>
    <property type="match status" value="1"/>
</dbReference>
<dbReference type="CDD" id="cd00053">
    <property type="entry name" value="EGF"/>
    <property type="match status" value="1"/>
</dbReference>
<feature type="transmembrane region" description="Helical" evidence="7">
    <location>
        <begin position="1027"/>
        <end position="1052"/>
    </location>
</feature>
<dbReference type="InterPro" id="IPR001881">
    <property type="entry name" value="EGF-like_Ca-bd_dom"/>
</dbReference>
<dbReference type="InterPro" id="IPR000152">
    <property type="entry name" value="EGF-type_Asp/Asn_hydroxyl_site"/>
</dbReference>
<feature type="compositionally biased region" description="Low complexity" evidence="6">
    <location>
        <begin position="401"/>
        <end position="435"/>
    </location>
</feature>
<dbReference type="AlphaFoldDB" id="A0A8S3X6Q9"/>
<dbReference type="GO" id="GO:0005509">
    <property type="term" value="F:calcium ion binding"/>
    <property type="evidence" value="ECO:0007669"/>
    <property type="project" value="InterPro"/>
</dbReference>
<dbReference type="EMBL" id="CAJQZP010000978">
    <property type="protein sequence ID" value="CAG5005343.1"/>
    <property type="molecule type" value="Genomic_DNA"/>
</dbReference>
<evidence type="ECO:0000256" key="5">
    <source>
        <dbReference type="PROSITE-ProRule" id="PRU00076"/>
    </source>
</evidence>
<feature type="region of interest" description="Disordered" evidence="6">
    <location>
        <begin position="233"/>
        <end position="260"/>
    </location>
</feature>
<sequence length="1245" mass="136636">MAARGKWRTRGRRLSAVLFAILIQVVNGYEQMYTISQLSPKSALNERLDLDDVLQTSHTENLAFRIEPSAKFEIDVDMEPEEQNEENENHIIVARSADPNDRESRSINIDEIPTSNHNEIDNELELHNKRKYYEIIPTKTLDFLLDRNDDVMVMSSDTFGDKLDFKFPGEAKRVPKGRALAPAGPKIRPTAVQPIFATASHKEQGRQNSDIQNIITGIVKLLNGNVNVQANTQLLNGRPGRPMASRINNRGPPKISDVPPLPDLDQIITPPAYAFHPTKTPPPYPFDRPPYHGVNLPEQIVPPMSSHRPGFHRPMPPWQRPRPRPPNRRPNPGLPIYKPTPPPAPIDIPNFDDDKPEEVVSENETSHSENNIHHEDNESVLTFNFPKTSTQEAEKDEIQLTTADTTSSTSTSTTTTSTTTESTTTTTTSTTTTTEKPTEAATEKQTEPPTEQPTQSATEKISTTTTTERPKTERPVNNKSEKDKKKDTQYNTEKDKQNKDKSKVADEKPIDKVSKNSTSVDQFIQPSIFEVTSTTTTSTSSATPTEGLISYAPTVSEISSANDAIKTSSINSQPLPSSQGIPYHPYRPRPGIVLDDTDFKPHGSRYRPDASVITAPEPHLPGYGEIFDVTVSAIQGPGEKGGASIHIENLHPVGPGDHDDIIVSPAGSQGFVSIDGKRTYLNLFDSTTTSIQPSRVQPVPHQSLPPQMPPQSPLGPATGTGVAIPADDIPQPPTLPPRRTHPVHTRPQQPYRRPQPTVRIDTCIVGDDSTCDQAQNEKCRTEAGISSCQCRPGYARRIHRDPCRRVVSLLLNLRVDRLYDRKIAWDNKLADKESEPYQQLSYEAVRAIDSAFSMTPFSDDFVSGSVNSIHKGDQQHQGVFVNYTVLMQETAETLRASVATEIQKHLLGVIRRRSNNVGASALWVDSPAGSVLPLHDVDECASSELNDCHHLATCTNTWGAFKCACPDTTLDAAGTSSVVGARAGRECRSCAASHCSERGVCRYANGQPYCSCSSGYYGSTCEVDGEVVGVAVGASLAAALVIALTLAALLSWSRKWSREQKAVGMGSPVFNYMAANTIKTPPVGQPPYQVSIEERMRWAQIAEAMAQANHYAPDPGQMATRPSSAMFGGYPTLPPVPLPRMHGGHHTGTLNTVASRANTATSHLNMYGYTNHLAAESSGSEASSHMQERTDLLVPRPKSRARSMHNQTGIYYDVEYENAPEPIYGSKGIPLSTYTVSRGPPFYRT</sequence>
<feature type="chain" id="PRO_5035762321" evidence="8">
    <location>
        <begin position="29"/>
        <end position="1245"/>
    </location>
</feature>
<comment type="caution">
    <text evidence="10">The sequence shown here is derived from an EMBL/GenBank/DDBJ whole genome shotgun (WGS) entry which is preliminary data.</text>
</comment>
<protein>
    <submittedName>
        <fullName evidence="10">(apollo) hypothetical protein</fullName>
    </submittedName>
</protein>
<feature type="compositionally biased region" description="Basic and acidic residues" evidence="6">
    <location>
        <begin position="468"/>
        <end position="514"/>
    </location>
</feature>
<dbReference type="SMART" id="SM00179">
    <property type="entry name" value="EGF_CA"/>
    <property type="match status" value="1"/>
</dbReference>
<dbReference type="PANTHER" id="PTHR24039">
    <property type="entry name" value="FIBRILLIN-RELATED"/>
    <property type="match status" value="1"/>
</dbReference>
<evidence type="ECO:0000256" key="8">
    <source>
        <dbReference type="SAM" id="SignalP"/>
    </source>
</evidence>
<evidence type="ECO:0000256" key="1">
    <source>
        <dbReference type="ARBA" id="ARBA00022536"/>
    </source>
</evidence>
<feature type="domain" description="EGF-like" evidence="9">
    <location>
        <begin position="936"/>
        <end position="978"/>
    </location>
</feature>
<feature type="region of interest" description="Disordered" evidence="6">
    <location>
        <begin position="302"/>
        <end position="518"/>
    </location>
</feature>
<dbReference type="PROSITE" id="PS50026">
    <property type="entry name" value="EGF_3"/>
    <property type="match status" value="2"/>
</dbReference>
<dbReference type="PROSITE" id="PS00010">
    <property type="entry name" value="ASX_HYDROXYL"/>
    <property type="match status" value="1"/>
</dbReference>
<comment type="caution">
    <text evidence="5">Lacks conserved residue(s) required for the propagation of feature annotation.</text>
</comment>
<feature type="compositionally biased region" description="Basic and acidic residues" evidence="6">
    <location>
        <begin position="436"/>
        <end position="446"/>
    </location>
</feature>
<feature type="signal peptide" evidence="8">
    <location>
        <begin position="1"/>
        <end position="28"/>
    </location>
</feature>
<evidence type="ECO:0000256" key="7">
    <source>
        <dbReference type="SAM" id="Phobius"/>
    </source>
</evidence>
<feature type="compositionally biased region" description="Acidic residues" evidence="6">
    <location>
        <begin position="350"/>
        <end position="361"/>
    </location>
</feature>
<keyword evidence="7" id="KW-0812">Transmembrane</keyword>
<dbReference type="SMART" id="SM00181">
    <property type="entry name" value="EGF"/>
    <property type="match status" value="3"/>
</dbReference>
<feature type="compositionally biased region" description="Basic and acidic residues" evidence="6">
    <location>
        <begin position="364"/>
        <end position="377"/>
    </location>
</feature>
<reference evidence="10" key="1">
    <citation type="submission" date="2021-04" db="EMBL/GenBank/DDBJ databases">
        <authorList>
            <person name="Tunstrom K."/>
        </authorList>
    </citation>
    <scope>NUCLEOTIDE SEQUENCE</scope>
</reference>
<dbReference type="InterPro" id="IPR000742">
    <property type="entry name" value="EGF"/>
</dbReference>
<keyword evidence="1 5" id="KW-0245">EGF-like domain</keyword>